<gene>
    <name evidence="6" type="ORF">CHC_T00009088001</name>
</gene>
<name>R7Q6L0_CHOCR</name>
<dbReference type="Gramene" id="CDF33669">
    <property type="protein sequence ID" value="CDF33669"/>
    <property type="gene ID" value="CHC_T00009088001"/>
</dbReference>
<dbReference type="GeneID" id="17321216"/>
<dbReference type="InterPro" id="IPR050057">
    <property type="entry name" value="Prokaryotic/Mito_RF"/>
</dbReference>
<dbReference type="FunFam" id="3.30.160.20:FF:000004">
    <property type="entry name" value="Peptide chain release factor 1"/>
    <property type="match status" value="1"/>
</dbReference>
<dbReference type="InterPro" id="IPR045853">
    <property type="entry name" value="Pep_chain_release_fac_I_sf"/>
</dbReference>
<protein>
    <submittedName>
        <fullName evidence="6">Peptide chain release factor RF1, mitochondrial</fullName>
    </submittedName>
</protein>
<dbReference type="KEGG" id="ccp:CHC_T00009088001"/>
<sequence>MRAFRLLHPRRLRPLCTYAAAPPSTPSLLSDPDLLSLHTRLLPLALSRLPAATSPPNPLTHLTATSASLATELSDLLAIQADPSSDPDLLHLARDELATLSKRRASHAATLLTHLLLLHHISPPPTPSLLLEIRAGTGGQEAALFVADLLTMYTRLTHRLRCPLQELSRSPSPRAGLRQVILRLRPSPAVFRLLAAEAGVHRVQRVPATETQGRLHTSTASVAVLPEHAHTFAAARLDERDVKVDVYRASGAGGQHVNKTESAVRVTHVPTGLVATSQEDRSQHRNRALAMAELGARLAAKAAGELAAERTAERRAQLGATAGERSDRIRTYNWPQSRVTDHRIVPHRDVLALMPSAKDVLGEKSAPLAEVVAGGAALERVMEAVGRARDMDMLRELVVLADQVGVREQGGRQGGHRKGHKRRRAAA</sequence>
<evidence type="ECO:0000256" key="1">
    <source>
        <dbReference type="ARBA" id="ARBA00010835"/>
    </source>
</evidence>
<feature type="domain" description="Prokaryotic-type class I peptide chain release factors" evidence="5">
    <location>
        <begin position="248"/>
        <end position="264"/>
    </location>
</feature>
<dbReference type="Gene3D" id="3.30.70.1660">
    <property type="match status" value="1"/>
</dbReference>
<evidence type="ECO:0000259" key="5">
    <source>
        <dbReference type="PROSITE" id="PS00745"/>
    </source>
</evidence>
<dbReference type="SMART" id="SM00937">
    <property type="entry name" value="PCRF"/>
    <property type="match status" value="1"/>
</dbReference>
<keyword evidence="2" id="KW-0488">Methylation</keyword>
<dbReference type="PROSITE" id="PS00745">
    <property type="entry name" value="RF_PROK_I"/>
    <property type="match status" value="1"/>
</dbReference>
<dbReference type="Proteomes" id="UP000012073">
    <property type="component" value="Unassembled WGS sequence"/>
</dbReference>
<organism evidence="6 7">
    <name type="scientific">Chondrus crispus</name>
    <name type="common">Carrageen Irish moss</name>
    <name type="synonym">Polymorpha crispa</name>
    <dbReference type="NCBI Taxonomy" id="2769"/>
    <lineage>
        <taxon>Eukaryota</taxon>
        <taxon>Rhodophyta</taxon>
        <taxon>Florideophyceae</taxon>
        <taxon>Rhodymeniophycidae</taxon>
        <taxon>Gigartinales</taxon>
        <taxon>Gigartinaceae</taxon>
        <taxon>Chondrus</taxon>
    </lineage>
</organism>
<dbReference type="InterPro" id="IPR000352">
    <property type="entry name" value="Pep_chain_release_fac_I"/>
</dbReference>
<evidence type="ECO:0000313" key="6">
    <source>
        <dbReference type="EMBL" id="CDF33669.1"/>
    </source>
</evidence>
<comment type="similarity">
    <text evidence="1">Belongs to the prokaryotic/mitochondrial release factor family.</text>
</comment>
<dbReference type="Pfam" id="PF00472">
    <property type="entry name" value="RF-1"/>
    <property type="match status" value="1"/>
</dbReference>
<keyword evidence="7" id="KW-1185">Reference proteome</keyword>
<dbReference type="GO" id="GO:0003747">
    <property type="term" value="F:translation release factor activity"/>
    <property type="evidence" value="ECO:0007669"/>
    <property type="project" value="InterPro"/>
</dbReference>
<feature type="region of interest" description="Disordered" evidence="4">
    <location>
        <begin position="408"/>
        <end position="427"/>
    </location>
</feature>
<dbReference type="InterPro" id="IPR005139">
    <property type="entry name" value="PCRF"/>
</dbReference>
<evidence type="ECO:0000256" key="4">
    <source>
        <dbReference type="SAM" id="MobiDB-lite"/>
    </source>
</evidence>
<dbReference type="PANTHER" id="PTHR43804">
    <property type="entry name" value="LD18447P"/>
    <property type="match status" value="1"/>
</dbReference>
<accession>R7Q6L0</accession>
<dbReference type="Pfam" id="PF03462">
    <property type="entry name" value="PCRF"/>
    <property type="match status" value="1"/>
</dbReference>
<dbReference type="SUPFAM" id="SSF75620">
    <property type="entry name" value="Release factor"/>
    <property type="match status" value="1"/>
</dbReference>
<dbReference type="RefSeq" id="XP_005713488.1">
    <property type="nucleotide sequence ID" value="XM_005713431.1"/>
</dbReference>
<keyword evidence="3" id="KW-0648">Protein biosynthesis</keyword>
<evidence type="ECO:0000256" key="3">
    <source>
        <dbReference type="ARBA" id="ARBA00022917"/>
    </source>
</evidence>
<feature type="compositionally biased region" description="Basic residues" evidence="4">
    <location>
        <begin position="414"/>
        <end position="427"/>
    </location>
</feature>
<evidence type="ECO:0000313" key="7">
    <source>
        <dbReference type="Proteomes" id="UP000012073"/>
    </source>
</evidence>
<dbReference type="STRING" id="2769.R7Q6L0"/>
<reference evidence="7" key="1">
    <citation type="journal article" date="2013" name="Proc. Natl. Acad. Sci. U.S.A.">
        <title>Genome structure and metabolic features in the red seaweed Chondrus crispus shed light on evolution of the Archaeplastida.</title>
        <authorList>
            <person name="Collen J."/>
            <person name="Porcel B."/>
            <person name="Carre W."/>
            <person name="Ball S.G."/>
            <person name="Chaparro C."/>
            <person name="Tonon T."/>
            <person name="Barbeyron T."/>
            <person name="Michel G."/>
            <person name="Noel B."/>
            <person name="Valentin K."/>
            <person name="Elias M."/>
            <person name="Artiguenave F."/>
            <person name="Arun A."/>
            <person name="Aury J.M."/>
            <person name="Barbosa-Neto J.F."/>
            <person name="Bothwell J.H."/>
            <person name="Bouget F.Y."/>
            <person name="Brillet L."/>
            <person name="Cabello-Hurtado F."/>
            <person name="Capella-Gutierrez S."/>
            <person name="Charrier B."/>
            <person name="Cladiere L."/>
            <person name="Cock J.M."/>
            <person name="Coelho S.M."/>
            <person name="Colleoni C."/>
            <person name="Czjzek M."/>
            <person name="Da Silva C."/>
            <person name="Delage L."/>
            <person name="Denoeud F."/>
            <person name="Deschamps P."/>
            <person name="Dittami S.M."/>
            <person name="Gabaldon T."/>
            <person name="Gachon C.M."/>
            <person name="Groisillier A."/>
            <person name="Herve C."/>
            <person name="Jabbari K."/>
            <person name="Katinka M."/>
            <person name="Kloareg B."/>
            <person name="Kowalczyk N."/>
            <person name="Labadie K."/>
            <person name="Leblanc C."/>
            <person name="Lopez P.J."/>
            <person name="McLachlan D.H."/>
            <person name="Meslet-Cladiere L."/>
            <person name="Moustafa A."/>
            <person name="Nehr Z."/>
            <person name="Nyvall Collen P."/>
            <person name="Panaud O."/>
            <person name="Partensky F."/>
            <person name="Poulain J."/>
            <person name="Rensing S.A."/>
            <person name="Rousvoal S."/>
            <person name="Samson G."/>
            <person name="Symeonidi A."/>
            <person name="Weissenbach J."/>
            <person name="Zambounis A."/>
            <person name="Wincker P."/>
            <person name="Boyen C."/>
        </authorList>
    </citation>
    <scope>NUCLEOTIDE SEQUENCE [LARGE SCALE GENOMIC DNA]</scope>
    <source>
        <strain evidence="7">cv. Stackhouse</strain>
    </source>
</reference>
<dbReference type="PANTHER" id="PTHR43804:SF7">
    <property type="entry name" value="LD18447P"/>
    <property type="match status" value="1"/>
</dbReference>
<dbReference type="AlphaFoldDB" id="R7Q6L0"/>
<dbReference type="GO" id="GO:0005737">
    <property type="term" value="C:cytoplasm"/>
    <property type="evidence" value="ECO:0007669"/>
    <property type="project" value="UniProtKB-ARBA"/>
</dbReference>
<proteinExistence type="inferred from homology"/>
<dbReference type="EMBL" id="HG001653">
    <property type="protein sequence ID" value="CDF33669.1"/>
    <property type="molecule type" value="Genomic_DNA"/>
</dbReference>
<dbReference type="Gene3D" id="3.30.160.20">
    <property type="match status" value="1"/>
</dbReference>
<dbReference type="OrthoDB" id="2019491at2759"/>
<evidence type="ECO:0000256" key="2">
    <source>
        <dbReference type="ARBA" id="ARBA00022481"/>
    </source>
</evidence>